<name>A0A3N1HJV3_9ACTN</name>
<dbReference type="SUPFAM" id="SSF53335">
    <property type="entry name" value="S-adenosyl-L-methionine-dependent methyltransferases"/>
    <property type="match status" value="1"/>
</dbReference>
<evidence type="ECO:0000313" key="3">
    <source>
        <dbReference type="Proteomes" id="UP000276232"/>
    </source>
</evidence>
<dbReference type="InterPro" id="IPR029063">
    <property type="entry name" value="SAM-dependent_MTases_sf"/>
</dbReference>
<accession>A0A3N1HJV3</accession>
<dbReference type="RefSeq" id="WP_123380170.1">
    <property type="nucleotide sequence ID" value="NZ_RJKN01000005.1"/>
</dbReference>
<organism evidence="2 3">
    <name type="scientific">Pseudokineococcus lusitanus</name>
    <dbReference type="NCBI Taxonomy" id="763993"/>
    <lineage>
        <taxon>Bacteria</taxon>
        <taxon>Bacillati</taxon>
        <taxon>Actinomycetota</taxon>
        <taxon>Actinomycetes</taxon>
        <taxon>Kineosporiales</taxon>
        <taxon>Kineosporiaceae</taxon>
        <taxon>Pseudokineococcus</taxon>
    </lineage>
</organism>
<gene>
    <name evidence="2" type="ORF">EDC03_2064</name>
</gene>
<dbReference type="OrthoDB" id="7273451at2"/>
<protein>
    <recommendedName>
        <fullName evidence="1">Methyltransferase domain-containing protein</fullName>
    </recommendedName>
</protein>
<dbReference type="Proteomes" id="UP000276232">
    <property type="component" value="Unassembled WGS sequence"/>
</dbReference>
<evidence type="ECO:0000259" key="1">
    <source>
        <dbReference type="Pfam" id="PF13649"/>
    </source>
</evidence>
<comment type="caution">
    <text evidence="2">The sequence shown here is derived from an EMBL/GenBank/DDBJ whole genome shotgun (WGS) entry which is preliminary data.</text>
</comment>
<feature type="domain" description="Methyltransferase" evidence="1">
    <location>
        <begin position="47"/>
        <end position="141"/>
    </location>
</feature>
<sequence>MSHDDTTPVPAAWLALREPEDERARAAVTDGLLDHLALPAADRPLRVVDLGAGTGANLRHLAPALAARGYAQEWLLLDHDDDLLRRTADAPAPAGVVVRPRLGDLAGLADALGDGADLVTCAALLDLLRPDQVADLAAALADAGVPALLALTVTGGVALDPPHAHDDALRAAFDAHQRRGGRLGPDAAGVAAQTLAAAGARVLAVATPWHLGPAAPDLADAWLEGRAGAAVAQDPALERDADAWLAQRREQLAAGRLRAVVEHVDLAAAPAAAPR</sequence>
<evidence type="ECO:0000313" key="2">
    <source>
        <dbReference type="EMBL" id="ROP42779.1"/>
    </source>
</evidence>
<keyword evidence="3" id="KW-1185">Reference proteome</keyword>
<dbReference type="EMBL" id="RJKN01000005">
    <property type="protein sequence ID" value="ROP42779.1"/>
    <property type="molecule type" value="Genomic_DNA"/>
</dbReference>
<dbReference type="Pfam" id="PF13649">
    <property type="entry name" value="Methyltransf_25"/>
    <property type="match status" value="1"/>
</dbReference>
<proteinExistence type="predicted"/>
<dbReference type="InterPro" id="IPR041698">
    <property type="entry name" value="Methyltransf_25"/>
</dbReference>
<reference evidence="2 3" key="1">
    <citation type="journal article" date="2015" name="Stand. Genomic Sci.">
        <title>Genomic Encyclopedia of Bacterial and Archaeal Type Strains, Phase III: the genomes of soil and plant-associated and newly described type strains.</title>
        <authorList>
            <person name="Whitman W.B."/>
            <person name="Woyke T."/>
            <person name="Klenk H.P."/>
            <person name="Zhou Y."/>
            <person name="Lilburn T.G."/>
            <person name="Beck B.J."/>
            <person name="De Vos P."/>
            <person name="Vandamme P."/>
            <person name="Eisen J.A."/>
            <person name="Garrity G."/>
            <person name="Hugenholtz P."/>
            <person name="Kyrpides N.C."/>
        </authorList>
    </citation>
    <scope>NUCLEOTIDE SEQUENCE [LARGE SCALE GENOMIC DNA]</scope>
    <source>
        <strain evidence="2 3">CECT 7306</strain>
    </source>
</reference>
<dbReference type="AlphaFoldDB" id="A0A3N1HJV3"/>
<dbReference type="InParanoid" id="A0A3N1HJV3"/>
<dbReference type="Gene3D" id="3.40.50.150">
    <property type="entry name" value="Vaccinia Virus protein VP39"/>
    <property type="match status" value="1"/>
</dbReference>